<evidence type="ECO:0000256" key="16">
    <source>
        <dbReference type="ARBA" id="ARBA00047731"/>
    </source>
</evidence>
<keyword evidence="22" id="KW-1185">Reference proteome</keyword>
<dbReference type="InterPro" id="IPR015273">
    <property type="entry name" value="Cys-tRNA-synt_Ia_DALR"/>
</dbReference>
<keyword evidence="6" id="KW-0547">Nucleotide-binding</keyword>
<gene>
    <name evidence="21" type="ORF">RRG08_023094</name>
</gene>
<evidence type="ECO:0000256" key="3">
    <source>
        <dbReference type="ARBA" id="ARBA00012832"/>
    </source>
</evidence>
<evidence type="ECO:0000256" key="6">
    <source>
        <dbReference type="ARBA" id="ARBA00022741"/>
    </source>
</evidence>
<keyword evidence="10" id="KW-0030">Aminoacyl-tRNA synthetase</keyword>
<dbReference type="HAMAP" id="MF_00041">
    <property type="entry name" value="Cys_tRNA_synth"/>
    <property type="match status" value="1"/>
</dbReference>
<feature type="region of interest" description="Disordered" evidence="19">
    <location>
        <begin position="493"/>
        <end position="515"/>
    </location>
</feature>
<proteinExistence type="inferred from homology"/>
<dbReference type="SUPFAM" id="SSF52374">
    <property type="entry name" value="Nucleotidylyl transferase"/>
    <property type="match status" value="1"/>
</dbReference>
<evidence type="ECO:0000256" key="2">
    <source>
        <dbReference type="ARBA" id="ARBA00005594"/>
    </source>
</evidence>
<dbReference type="FunFam" id="3.40.50.620:FF:000027">
    <property type="entry name" value="Cysteine--tRNA ligase, cytoplasmic"/>
    <property type="match status" value="1"/>
</dbReference>
<dbReference type="Gene3D" id="3.40.50.620">
    <property type="entry name" value="HUPs"/>
    <property type="match status" value="1"/>
</dbReference>
<keyword evidence="5" id="KW-0479">Metal-binding</keyword>
<evidence type="ECO:0000259" key="20">
    <source>
        <dbReference type="SMART" id="SM00840"/>
    </source>
</evidence>
<comment type="catalytic activity">
    <reaction evidence="16">
        <text>S-sulfanyl-L-cysteine + L-cysteine = S-disulfanyl-L-cysteine + L-alanine</text>
        <dbReference type="Rhea" id="RHEA:78627"/>
        <dbReference type="ChEBI" id="CHEBI:35235"/>
        <dbReference type="ChEBI" id="CHEBI:57972"/>
        <dbReference type="ChEBI" id="CHEBI:58591"/>
        <dbReference type="ChEBI" id="CHEBI:229465"/>
    </reaction>
    <physiologicalReaction direction="left-to-right" evidence="16">
        <dbReference type="Rhea" id="RHEA:78628"/>
    </physiologicalReaction>
</comment>
<dbReference type="GO" id="GO:0004817">
    <property type="term" value="F:cysteine-tRNA ligase activity"/>
    <property type="evidence" value="ECO:0007669"/>
    <property type="project" value="UniProtKB-EC"/>
</dbReference>
<organism evidence="21 22">
    <name type="scientific">Elysia crispata</name>
    <name type="common">lettuce slug</name>
    <dbReference type="NCBI Taxonomy" id="231223"/>
    <lineage>
        <taxon>Eukaryota</taxon>
        <taxon>Metazoa</taxon>
        <taxon>Spiralia</taxon>
        <taxon>Lophotrochozoa</taxon>
        <taxon>Mollusca</taxon>
        <taxon>Gastropoda</taxon>
        <taxon>Heterobranchia</taxon>
        <taxon>Euthyneura</taxon>
        <taxon>Panpulmonata</taxon>
        <taxon>Sacoglossa</taxon>
        <taxon>Placobranchoidea</taxon>
        <taxon>Plakobranchidae</taxon>
        <taxon>Elysia</taxon>
    </lineage>
</organism>
<dbReference type="GO" id="GO:0006423">
    <property type="term" value="P:cysteinyl-tRNA aminoacylation"/>
    <property type="evidence" value="ECO:0007669"/>
    <property type="project" value="InterPro"/>
</dbReference>
<dbReference type="NCBIfam" id="TIGR00435">
    <property type="entry name" value="cysS"/>
    <property type="match status" value="1"/>
</dbReference>
<evidence type="ECO:0000256" key="7">
    <source>
        <dbReference type="ARBA" id="ARBA00022833"/>
    </source>
</evidence>
<evidence type="ECO:0000313" key="22">
    <source>
        <dbReference type="Proteomes" id="UP001283361"/>
    </source>
</evidence>
<dbReference type="GO" id="GO:0046872">
    <property type="term" value="F:metal ion binding"/>
    <property type="evidence" value="ECO:0007669"/>
    <property type="project" value="UniProtKB-KW"/>
</dbReference>
<accession>A0AAE1ASW4</accession>
<evidence type="ECO:0000256" key="17">
    <source>
        <dbReference type="ARBA" id="ARBA00048609"/>
    </source>
</evidence>
<comment type="catalytic activity">
    <reaction evidence="14">
        <text>S-disulfanyl-L-cysteine + tRNA(Cys) + ATP = (S)-disulfanyl-L-cysteinyl-tRNA(Cys) + AMP + diphosphate</text>
        <dbReference type="Rhea" id="RHEA:78651"/>
        <dbReference type="Rhea" id="RHEA-COMP:9661"/>
        <dbReference type="Rhea" id="RHEA-COMP:19120"/>
        <dbReference type="ChEBI" id="CHEBI:30616"/>
        <dbReference type="ChEBI" id="CHEBI:33019"/>
        <dbReference type="ChEBI" id="CHEBI:78442"/>
        <dbReference type="ChEBI" id="CHEBI:229465"/>
        <dbReference type="ChEBI" id="CHEBI:229521"/>
        <dbReference type="ChEBI" id="CHEBI:456215"/>
    </reaction>
    <physiologicalReaction direction="left-to-right" evidence="14">
        <dbReference type="Rhea" id="RHEA:78652"/>
    </physiologicalReaction>
</comment>
<evidence type="ECO:0000256" key="8">
    <source>
        <dbReference type="ARBA" id="ARBA00022840"/>
    </source>
</evidence>
<dbReference type="Pfam" id="PF09190">
    <property type="entry name" value="DALR_2"/>
    <property type="match status" value="1"/>
</dbReference>
<keyword evidence="7" id="KW-0862">Zinc</keyword>
<dbReference type="InterPro" id="IPR015803">
    <property type="entry name" value="Cys-tRNA-ligase"/>
</dbReference>
<sequence length="515" mass="57976">MAQWYACGPTVYDSPHIGHASSYVRLDIIRRILDTAFNIDTTLVMNITDVDDKIIQKSNETDQPIDKITKLYETEFFEDMAKLSVSQPTVVTRVRDYIPQIVNFVKTIEDKGLAYRTHDGSVYFDVKKYGKYGQFAIQKDTQDEGFNNLKKNSQDFAMWKGSKPNEPWWPSPWGQGRPGWHVECSAMASDVFGSNFDVHSGGEDLMFPHHENELAQSCAFHGNDQWVNYWLHTGHLYVAGQSDKMSKSLKNVISVSELLAKYTSNHFRMLCLLNNYKKRIEFSEERMQKAVSVTGAINSMIQHCEAYAHGQVDCLNVPEAELYEKVQLTRIAVEKAFADDFNTPQALANVMRLIKFTNQVLGSKEGGNSVTGRSCAPVAAVGVYLKRLMNQLGVDVGKKVATEESDTDVQFHRTVDTVVAARAKIRDLAKDKKHFVNVAGEYGIPENTAKKLMKSLYKPLWETSDSIRHDMLSAANVQINDGVNGSTWSMVHSKKDVRKSEDLSAADKSDDLKPS</sequence>
<evidence type="ECO:0000256" key="14">
    <source>
        <dbReference type="ARBA" id="ARBA00047499"/>
    </source>
</evidence>
<dbReference type="SUPFAM" id="SSF47323">
    <property type="entry name" value="Anticodon-binding domain of a subclass of class I aminoacyl-tRNA synthetases"/>
    <property type="match status" value="1"/>
</dbReference>
<comment type="function">
    <text evidence="13">In addition to its role as an aminoacyl-tRNA synthetase, has also cysteine persulfide synthase activity. Produces reactive persulfide species such as cysteine persulfide (CysSSH) from substrate cysteine and mediate direct incorporation of CysSSH into proteins during translations, resulting in protein persulfides and polysulfides. CysSSHs behave as potent antioxidants and cellular protectants.</text>
</comment>
<dbReference type="PANTHER" id="PTHR10890:SF27">
    <property type="entry name" value="CYSTEINE--TRNA LIGASE, MITOCHONDRIAL-RELATED"/>
    <property type="match status" value="1"/>
</dbReference>
<keyword evidence="9" id="KW-0648">Protein biosynthesis</keyword>
<comment type="caution">
    <text evidence="21">The sequence shown here is derived from an EMBL/GenBank/DDBJ whole genome shotgun (WGS) entry which is preliminary data.</text>
</comment>
<dbReference type="GO" id="GO:0005737">
    <property type="term" value="C:cytoplasm"/>
    <property type="evidence" value="ECO:0007669"/>
    <property type="project" value="InterPro"/>
</dbReference>
<evidence type="ECO:0000256" key="5">
    <source>
        <dbReference type="ARBA" id="ARBA00022723"/>
    </source>
</evidence>
<dbReference type="Gene3D" id="1.20.120.1910">
    <property type="entry name" value="Cysteine-tRNA ligase, C-terminal anti-codon recognition domain"/>
    <property type="match status" value="1"/>
</dbReference>
<dbReference type="PANTHER" id="PTHR10890">
    <property type="entry name" value="CYSTEINYL-TRNA SYNTHETASE"/>
    <property type="match status" value="1"/>
</dbReference>
<comment type="catalytic activity">
    <reaction evidence="18">
        <text>tRNA(Cys) + L-cysteine + ATP = L-cysteinyl-tRNA(Cys) + AMP + diphosphate</text>
        <dbReference type="Rhea" id="RHEA:17773"/>
        <dbReference type="Rhea" id="RHEA-COMP:9661"/>
        <dbReference type="Rhea" id="RHEA-COMP:9679"/>
        <dbReference type="ChEBI" id="CHEBI:30616"/>
        <dbReference type="ChEBI" id="CHEBI:33019"/>
        <dbReference type="ChEBI" id="CHEBI:35235"/>
        <dbReference type="ChEBI" id="CHEBI:78442"/>
        <dbReference type="ChEBI" id="CHEBI:78517"/>
        <dbReference type="ChEBI" id="CHEBI:456215"/>
        <dbReference type="EC" id="6.1.1.16"/>
    </reaction>
    <physiologicalReaction direction="right-to-left" evidence="18">
        <dbReference type="Rhea" id="RHEA:17775"/>
    </physiologicalReaction>
</comment>
<feature type="domain" description="Cysteinyl-tRNA synthetase class Ia DALR" evidence="20">
    <location>
        <begin position="332"/>
        <end position="400"/>
    </location>
</feature>
<evidence type="ECO:0000256" key="1">
    <source>
        <dbReference type="ARBA" id="ARBA00001947"/>
    </source>
</evidence>
<dbReference type="GO" id="GO:0005524">
    <property type="term" value="F:ATP binding"/>
    <property type="evidence" value="ECO:0007669"/>
    <property type="project" value="UniProtKB-KW"/>
</dbReference>
<evidence type="ECO:0000256" key="10">
    <source>
        <dbReference type="ARBA" id="ARBA00023146"/>
    </source>
</evidence>
<dbReference type="InterPro" id="IPR009080">
    <property type="entry name" value="tRNAsynth_Ia_anticodon-bd"/>
</dbReference>
<dbReference type="InterPro" id="IPR014729">
    <property type="entry name" value="Rossmann-like_a/b/a_fold"/>
</dbReference>
<comment type="catalytic activity">
    <reaction evidence="15">
        <text>2 L-cysteine = S-sulfanyl-L-cysteine + L-alanine</text>
        <dbReference type="Rhea" id="RHEA:78543"/>
        <dbReference type="ChEBI" id="CHEBI:35235"/>
        <dbReference type="ChEBI" id="CHEBI:57972"/>
        <dbReference type="ChEBI" id="CHEBI:58591"/>
    </reaction>
    <physiologicalReaction direction="left-to-right" evidence="15">
        <dbReference type="Rhea" id="RHEA:78544"/>
    </physiologicalReaction>
</comment>
<comment type="similarity">
    <text evidence="2">Belongs to the class-I aminoacyl-tRNA synthetase family.</text>
</comment>
<dbReference type="SMART" id="SM00840">
    <property type="entry name" value="DALR_2"/>
    <property type="match status" value="1"/>
</dbReference>
<evidence type="ECO:0000256" key="4">
    <source>
        <dbReference type="ARBA" id="ARBA00022598"/>
    </source>
</evidence>
<keyword evidence="4" id="KW-0436">Ligase</keyword>
<dbReference type="CDD" id="cd00672">
    <property type="entry name" value="CysRS_core"/>
    <property type="match status" value="1"/>
</dbReference>
<dbReference type="Pfam" id="PF01406">
    <property type="entry name" value="tRNA-synt_1e"/>
    <property type="match status" value="1"/>
</dbReference>
<evidence type="ECO:0000256" key="15">
    <source>
        <dbReference type="ARBA" id="ARBA00047548"/>
    </source>
</evidence>
<feature type="compositionally biased region" description="Basic and acidic residues" evidence="19">
    <location>
        <begin position="498"/>
        <end position="515"/>
    </location>
</feature>
<dbReference type="EC" id="6.1.1.16" evidence="3"/>
<evidence type="ECO:0000256" key="9">
    <source>
        <dbReference type="ARBA" id="ARBA00022917"/>
    </source>
</evidence>
<name>A0AAE1ASW4_9GAST</name>
<comment type="function">
    <text evidence="12">Mitochondrial cysteine-specific aminoacyl-tRNA synthetase that catalyzes the ATP-dependent ligation of cysteine to tRNA(Cys).</text>
</comment>
<evidence type="ECO:0000256" key="19">
    <source>
        <dbReference type="SAM" id="MobiDB-lite"/>
    </source>
</evidence>
<dbReference type="InterPro" id="IPR032678">
    <property type="entry name" value="tRNA-synt_1_cat_dom"/>
</dbReference>
<protein>
    <recommendedName>
        <fullName evidence="3">cysteine--tRNA ligase</fullName>
        <ecNumber evidence="3">6.1.1.16</ecNumber>
    </recommendedName>
    <alternativeName>
        <fullName evidence="11">Cysteinyl-tRNA synthetase</fullName>
    </alternativeName>
</protein>
<evidence type="ECO:0000256" key="18">
    <source>
        <dbReference type="ARBA" id="ARBA00049046"/>
    </source>
</evidence>
<evidence type="ECO:0000256" key="11">
    <source>
        <dbReference type="ARBA" id="ARBA00031499"/>
    </source>
</evidence>
<dbReference type="Proteomes" id="UP001283361">
    <property type="component" value="Unassembled WGS sequence"/>
</dbReference>
<comment type="catalytic activity">
    <reaction evidence="17">
        <text>S-sulfanyl-L-cysteine + tRNA(Cys) + ATP = (S)-sulfanyl-L-cysteinyl-tRNA(Cys) + AMP + diphosphate</text>
        <dbReference type="Rhea" id="RHEA:78647"/>
        <dbReference type="Rhea" id="RHEA-COMP:9661"/>
        <dbReference type="Rhea" id="RHEA-COMP:19119"/>
        <dbReference type="ChEBI" id="CHEBI:30616"/>
        <dbReference type="ChEBI" id="CHEBI:33019"/>
        <dbReference type="ChEBI" id="CHEBI:58591"/>
        <dbReference type="ChEBI" id="CHEBI:78442"/>
        <dbReference type="ChEBI" id="CHEBI:229520"/>
        <dbReference type="ChEBI" id="CHEBI:456215"/>
    </reaction>
    <physiologicalReaction direction="left-to-right" evidence="17">
        <dbReference type="Rhea" id="RHEA:78648"/>
    </physiologicalReaction>
</comment>
<comment type="cofactor">
    <cofactor evidence="1">
        <name>Zn(2+)</name>
        <dbReference type="ChEBI" id="CHEBI:29105"/>
    </cofactor>
</comment>
<reference evidence="21" key="1">
    <citation type="journal article" date="2023" name="G3 (Bethesda)">
        <title>A reference genome for the long-term kleptoplast-retaining sea slug Elysia crispata morphotype clarki.</title>
        <authorList>
            <person name="Eastman K.E."/>
            <person name="Pendleton A.L."/>
            <person name="Shaikh M.A."/>
            <person name="Suttiyut T."/>
            <person name="Ogas R."/>
            <person name="Tomko P."/>
            <person name="Gavelis G."/>
            <person name="Widhalm J.R."/>
            <person name="Wisecaver J.H."/>
        </authorList>
    </citation>
    <scope>NUCLEOTIDE SEQUENCE</scope>
    <source>
        <strain evidence="21">ECLA1</strain>
    </source>
</reference>
<dbReference type="AlphaFoldDB" id="A0AAE1ASW4"/>
<dbReference type="PRINTS" id="PR00983">
    <property type="entry name" value="TRNASYNTHCYS"/>
</dbReference>
<dbReference type="InterPro" id="IPR024909">
    <property type="entry name" value="Cys-tRNA/MSH_ligase"/>
</dbReference>
<keyword evidence="8" id="KW-0067">ATP-binding</keyword>
<dbReference type="EMBL" id="JAWDGP010001332">
    <property type="protein sequence ID" value="KAK3792761.1"/>
    <property type="molecule type" value="Genomic_DNA"/>
</dbReference>
<evidence type="ECO:0000256" key="12">
    <source>
        <dbReference type="ARBA" id="ARBA00043868"/>
    </source>
</evidence>
<evidence type="ECO:0000313" key="21">
    <source>
        <dbReference type="EMBL" id="KAK3792761.1"/>
    </source>
</evidence>
<evidence type="ECO:0000256" key="13">
    <source>
        <dbReference type="ARBA" id="ARBA00045476"/>
    </source>
</evidence>